<keyword evidence="1" id="KW-0732">Signal</keyword>
<dbReference type="Proteomes" id="UP001165383">
    <property type="component" value="Unassembled WGS sequence"/>
</dbReference>
<dbReference type="SUPFAM" id="SSF54427">
    <property type="entry name" value="NTF2-like"/>
    <property type="match status" value="1"/>
</dbReference>
<keyword evidence="4" id="KW-1185">Reference proteome</keyword>
<sequence length="161" mass="17024">MKLASTLRTLAIGGTVCAFVLVTPALAADDPKVTAEITALARAQWASEIAGESAAQQMASAADDYTEFNGDYPTRIDGKAMATRMSEVAPYQKTVFADMQNAKVQTYGDTAILTYNYAGITRGADGKTQPTVAKSTRVYVKSGGQWKLVHANFAPVPAPAN</sequence>
<dbReference type="Gene3D" id="3.10.450.50">
    <property type="match status" value="1"/>
</dbReference>
<proteinExistence type="predicted"/>
<comment type="caution">
    <text evidence="3">The sequence shown here is derived from an EMBL/GenBank/DDBJ whole genome shotgun (WGS) entry which is preliminary data.</text>
</comment>
<dbReference type="InterPro" id="IPR032710">
    <property type="entry name" value="NTF2-like_dom_sf"/>
</dbReference>
<evidence type="ECO:0000259" key="2">
    <source>
        <dbReference type="Pfam" id="PF14534"/>
    </source>
</evidence>
<dbReference type="Pfam" id="PF14534">
    <property type="entry name" value="DUF4440"/>
    <property type="match status" value="1"/>
</dbReference>
<feature type="chain" id="PRO_5045091391" evidence="1">
    <location>
        <begin position="28"/>
        <end position="161"/>
    </location>
</feature>
<feature type="signal peptide" evidence="1">
    <location>
        <begin position="1"/>
        <end position="27"/>
    </location>
</feature>
<evidence type="ECO:0000313" key="3">
    <source>
        <dbReference type="EMBL" id="MCL6739832.1"/>
    </source>
</evidence>
<dbReference type="InterPro" id="IPR027843">
    <property type="entry name" value="DUF4440"/>
</dbReference>
<evidence type="ECO:0000313" key="4">
    <source>
        <dbReference type="Proteomes" id="UP001165383"/>
    </source>
</evidence>
<dbReference type="EMBL" id="JAMGBB010000001">
    <property type="protein sequence ID" value="MCL6739832.1"/>
    <property type="molecule type" value="Genomic_DNA"/>
</dbReference>
<feature type="domain" description="DUF4440" evidence="2">
    <location>
        <begin position="37"/>
        <end position="148"/>
    </location>
</feature>
<name>A0ABT0S612_9SPHN</name>
<reference evidence="3" key="1">
    <citation type="submission" date="2022-05" db="EMBL/GenBank/DDBJ databases">
        <authorList>
            <person name="Jo J.-H."/>
            <person name="Im W.-T."/>
        </authorList>
    </citation>
    <scope>NUCLEOTIDE SEQUENCE</scope>
    <source>
        <strain evidence="3">RB56-2</strain>
    </source>
</reference>
<gene>
    <name evidence="3" type="ORF">LZ518_01590</name>
</gene>
<evidence type="ECO:0000256" key="1">
    <source>
        <dbReference type="SAM" id="SignalP"/>
    </source>
</evidence>
<protein>
    <submittedName>
        <fullName evidence="3">Nuclear transport factor 2 family protein</fullName>
    </submittedName>
</protein>
<dbReference type="RefSeq" id="WP_249914304.1">
    <property type="nucleotide sequence ID" value="NZ_JAMGBB010000001.1"/>
</dbReference>
<organism evidence="3 4">
    <name type="scientific">Sphingomonas brevis</name>
    <dbReference type="NCBI Taxonomy" id="2908206"/>
    <lineage>
        <taxon>Bacteria</taxon>
        <taxon>Pseudomonadati</taxon>
        <taxon>Pseudomonadota</taxon>
        <taxon>Alphaproteobacteria</taxon>
        <taxon>Sphingomonadales</taxon>
        <taxon>Sphingomonadaceae</taxon>
        <taxon>Sphingomonas</taxon>
    </lineage>
</organism>
<accession>A0ABT0S612</accession>